<accession>A0AC61RJ18</accession>
<organism evidence="1 2">
    <name type="scientific">Lepagella muris</name>
    <dbReference type="NCBI Taxonomy" id="3032870"/>
    <lineage>
        <taxon>Bacteria</taxon>
        <taxon>Pseudomonadati</taxon>
        <taxon>Bacteroidota</taxon>
        <taxon>Bacteroidia</taxon>
        <taxon>Bacteroidales</taxon>
        <taxon>Muribaculaceae</taxon>
        <taxon>Lepagella</taxon>
    </lineage>
</organism>
<evidence type="ECO:0000313" key="2">
    <source>
        <dbReference type="Proteomes" id="UP000306319"/>
    </source>
</evidence>
<dbReference type="EMBL" id="SRYB01000019">
    <property type="protein sequence ID" value="TGY77827.1"/>
    <property type="molecule type" value="Genomic_DNA"/>
</dbReference>
<sequence>MKRKIFIAAFLAAVSLAGFAKGGKNANVFDLKHNITDSEIVYPESFEADTHKMLEGWFMKNYTATDTRYATEKDVEVSDEELTKRLASLPTVIEMPYNQIVRNYIERYTKRGREQVAALLGMSLYYMPIFEQALEEQGLPLELKYLPIIESGLDPNAVSKHGATGLWQIMLGTAKGLGLEVNSLVDERRDPYVSSERAAAYLKDLYAVYGDWSLAIAAYNCGPGNVNKAIRRAGADAKDLDFWSIYNYLSPETRGYVPMFIATNYVMEYYPKHNISPVLPVKPLVMDTLQITDRVHFNQISKVLNIPVEDLRILNPQFRADVIPGTPESPYTFILPSQQIHAYLMSEDQIHAYESDKYGRRTTVDPGEVPADAMLAVEDGNAWGKDEGEEDVAIATAQGKSSVVIHKVAAGESLASIAQRYGVTPEEIKSNNNLRRNAVRVGQQLRISVETPQERMENTVAAVTGKTASKQTKQKQQPAKQAKPKAQKPTSHKIRNGESLSTIARKYGVTVDAIKRANGMKSDALRAGKTLVIPPKSATKKSTKKKSKKRRR</sequence>
<comment type="caution">
    <text evidence="1">The sequence shown here is derived from an EMBL/GenBank/DDBJ whole genome shotgun (WGS) entry which is preliminary data.</text>
</comment>
<evidence type="ECO:0000313" key="1">
    <source>
        <dbReference type="EMBL" id="TGY77827.1"/>
    </source>
</evidence>
<protein>
    <submittedName>
        <fullName evidence="1">LysM peptidoglycan-binding domain-containing protein</fullName>
    </submittedName>
</protein>
<dbReference type="Proteomes" id="UP000306319">
    <property type="component" value="Unassembled WGS sequence"/>
</dbReference>
<name>A0AC61RJ18_9BACT</name>
<reference evidence="1" key="1">
    <citation type="submission" date="2019-04" db="EMBL/GenBank/DDBJ databases">
        <title>Microbes associate with the intestines of laboratory mice.</title>
        <authorList>
            <person name="Navarre W."/>
            <person name="Wong E."/>
            <person name="Huang K."/>
            <person name="Tropini C."/>
            <person name="Ng K."/>
            <person name="Yu B."/>
        </authorList>
    </citation>
    <scope>NUCLEOTIDE SEQUENCE</scope>
    <source>
        <strain evidence="1">NM04_E33</strain>
    </source>
</reference>
<proteinExistence type="predicted"/>
<keyword evidence="2" id="KW-1185">Reference proteome</keyword>
<gene>
    <name evidence="1" type="ORF">E5331_12535</name>
</gene>